<protein>
    <submittedName>
        <fullName evidence="2">Uncharacterized protein</fullName>
    </submittedName>
</protein>
<feature type="transmembrane region" description="Helical" evidence="1">
    <location>
        <begin position="30"/>
        <end position="54"/>
    </location>
</feature>
<evidence type="ECO:0000313" key="3">
    <source>
        <dbReference type="Proteomes" id="UP000267804"/>
    </source>
</evidence>
<dbReference type="Proteomes" id="UP000267804">
    <property type="component" value="Chromosome"/>
</dbReference>
<keyword evidence="1" id="KW-1133">Transmembrane helix</keyword>
<reference evidence="2 3" key="1">
    <citation type="submission" date="2017-10" db="EMBL/GenBank/DDBJ databases">
        <title>Integration of genomic and chemical information greatly accelerates assignment of the full stereostructure of myelolactone, a potent inhibitor of myeloma from a marine-derived Micromonospora.</title>
        <authorList>
            <person name="Kim M.C."/>
            <person name="Machado H."/>
            <person name="Jensen P.R."/>
            <person name="Fenical W."/>
        </authorList>
    </citation>
    <scope>NUCLEOTIDE SEQUENCE [LARGE SCALE GENOMIC DNA]</scope>
    <source>
        <strain evidence="2 3">CNY-010</strain>
    </source>
</reference>
<keyword evidence="1" id="KW-0812">Transmembrane</keyword>
<name>A0A386WEA2_9ACTN</name>
<accession>A0A386WEA2</accession>
<sequence length="171" mass="19454">MRRIVGGVRRCHGAAEKCTAAYGCRVNRRLWVVSVLAGTALLAVPVTVVGVHVAHPRNESGYLVHLEQYGDRQNDRPLAVMPPTADLVAEGDAACDWLREQPYALWRHDPEYRELVVYERYVRQVENRLPAWGDELPDRRSVTGAAWTHLCPAEWELRQPRRNPFAPKPPD</sequence>
<keyword evidence="1" id="KW-0472">Membrane</keyword>
<dbReference type="EMBL" id="CP024087">
    <property type="protein sequence ID" value="AYF26002.1"/>
    <property type="molecule type" value="Genomic_DNA"/>
</dbReference>
<dbReference type="KEGG" id="mtua:CSH63_00695"/>
<organism evidence="2 3">
    <name type="scientific">Micromonospora tulbaghiae</name>
    <dbReference type="NCBI Taxonomy" id="479978"/>
    <lineage>
        <taxon>Bacteria</taxon>
        <taxon>Bacillati</taxon>
        <taxon>Actinomycetota</taxon>
        <taxon>Actinomycetes</taxon>
        <taxon>Micromonosporales</taxon>
        <taxon>Micromonosporaceae</taxon>
        <taxon>Micromonospora</taxon>
    </lineage>
</organism>
<dbReference type="AlphaFoldDB" id="A0A386WEA2"/>
<gene>
    <name evidence="2" type="ORF">CSH63_00695</name>
</gene>
<evidence type="ECO:0000256" key="1">
    <source>
        <dbReference type="SAM" id="Phobius"/>
    </source>
</evidence>
<evidence type="ECO:0000313" key="2">
    <source>
        <dbReference type="EMBL" id="AYF26002.1"/>
    </source>
</evidence>
<proteinExistence type="predicted"/>